<evidence type="ECO:0000256" key="1">
    <source>
        <dbReference type="SAM" id="MobiDB-lite"/>
    </source>
</evidence>
<evidence type="ECO:0000313" key="2">
    <source>
        <dbReference type="EMBL" id="BCK76861.1"/>
    </source>
</evidence>
<evidence type="ECO:0000313" key="3">
    <source>
        <dbReference type="Proteomes" id="UP000516424"/>
    </source>
</evidence>
<dbReference type="EMBL" id="AP023410">
    <property type="protein sequence ID" value="BCK76861.1"/>
    <property type="molecule type" value="Genomic_DNA"/>
</dbReference>
<feature type="region of interest" description="Disordered" evidence="1">
    <location>
        <begin position="57"/>
        <end position="77"/>
    </location>
</feature>
<reference evidence="2 3" key="1">
    <citation type="journal article" date="2011" name="Microbiology">
        <title>Transcriptome response to different carbon sources in Acetobacter aceti.</title>
        <authorList>
            <person name="Sakurai K."/>
            <person name="Arai H."/>
            <person name="Ishii M."/>
            <person name="Igarashi Y."/>
        </authorList>
    </citation>
    <scope>NUCLEOTIDE SEQUENCE [LARGE SCALE GENOMIC DNA]</scope>
    <source>
        <strain evidence="2 3">NBRC 14818</strain>
    </source>
</reference>
<protein>
    <submittedName>
        <fullName evidence="2">Uncharacterized protein</fullName>
    </submittedName>
</protein>
<feature type="compositionally biased region" description="Basic and acidic residues" evidence="1">
    <location>
        <begin position="58"/>
        <end position="77"/>
    </location>
</feature>
<name>A0AB33IJ66_ACEAC</name>
<organism evidence="2 3">
    <name type="scientific">Acetobacter aceti NBRC 14818</name>
    <dbReference type="NCBI Taxonomy" id="887700"/>
    <lineage>
        <taxon>Bacteria</taxon>
        <taxon>Pseudomonadati</taxon>
        <taxon>Pseudomonadota</taxon>
        <taxon>Alphaproteobacteria</taxon>
        <taxon>Acetobacterales</taxon>
        <taxon>Acetobacteraceae</taxon>
        <taxon>Acetobacter</taxon>
        <taxon>Acetobacter subgen. Acetobacter</taxon>
    </lineage>
</organism>
<proteinExistence type="predicted"/>
<keyword evidence="3" id="KW-1185">Reference proteome</keyword>
<gene>
    <name evidence="2" type="ORF">EMQ_2467</name>
</gene>
<sequence length="77" mass="8913">MSDLPRIRASETRKAENSFPLAVDFHKTDREIDDSNNNIGGDNSRIKKEDASSLVYCRESDNSDQDSRDFRYTKRNL</sequence>
<accession>A0AB33IJ66</accession>
<dbReference type="Proteomes" id="UP000516424">
    <property type="component" value="Chromosome"/>
</dbReference>
<dbReference type="AlphaFoldDB" id="A0AB33IJ66"/>